<keyword evidence="17" id="KW-1185">Reference proteome</keyword>
<accession>A0A6P8ZP93</accession>
<dbReference type="InterPro" id="IPR014756">
    <property type="entry name" value="Ig_E-set"/>
</dbReference>
<dbReference type="FunFam" id="1.50.10.20:FF:000001">
    <property type="entry name" value="CD109 isoform 1"/>
    <property type="match status" value="1"/>
</dbReference>
<keyword evidence="2" id="KW-0646">Protease inhibitor</keyword>
<dbReference type="CDD" id="cd02897">
    <property type="entry name" value="A2M_2"/>
    <property type="match status" value="1"/>
</dbReference>
<evidence type="ECO:0000256" key="11">
    <source>
        <dbReference type="ARBA" id="ARBA00078071"/>
    </source>
</evidence>
<dbReference type="SUPFAM" id="SSF49410">
    <property type="entry name" value="Alpha-macroglobulin receptor domain"/>
    <property type="match status" value="1"/>
</dbReference>
<dbReference type="SMART" id="SM01360">
    <property type="entry name" value="A2M"/>
    <property type="match status" value="1"/>
</dbReference>
<dbReference type="OrthoDB" id="9998011at2759"/>
<dbReference type="Proteomes" id="UP000515158">
    <property type="component" value="Unplaced"/>
</dbReference>
<comment type="similarity">
    <text evidence="1">Belongs to the protease inhibitor I39 (alpha-2-macroglobulin) family.</text>
</comment>
<dbReference type="SMART" id="SM01359">
    <property type="entry name" value="A2M_N_2"/>
    <property type="match status" value="1"/>
</dbReference>
<evidence type="ECO:0000313" key="18">
    <source>
        <dbReference type="RefSeq" id="XP_034243704.1"/>
    </source>
</evidence>
<dbReference type="PANTHER" id="PTHR11412:SF136">
    <property type="entry name" value="CD109 ANTIGEN"/>
    <property type="match status" value="1"/>
</dbReference>
<feature type="chain" id="PRO_5027848207" description="TEP1-F" evidence="13">
    <location>
        <begin position="28"/>
        <end position="1486"/>
    </location>
</feature>
<dbReference type="Pfam" id="PF07678">
    <property type="entry name" value="TED_complement"/>
    <property type="match status" value="1"/>
</dbReference>
<organism evidence="18">
    <name type="scientific">Thrips palmi</name>
    <name type="common">Melon thrips</name>
    <dbReference type="NCBI Taxonomy" id="161013"/>
    <lineage>
        <taxon>Eukaryota</taxon>
        <taxon>Metazoa</taxon>
        <taxon>Ecdysozoa</taxon>
        <taxon>Arthropoda</taxon>
        <taxon>Hexapoda</taxon>
        <taxon>Insecta</taxon>
        <taxon>Pterygota</taxon>
        <taxon>Neoptera</taxon>
        <taxon>Paraneoptera</taxon>
        <taxon>Thysanoptera</taxon>
        <taxon>Terebrantia</taxon>
        <taxon>Thripoidea</taxon>
        <taxon>Thripidae</taxon>
        <taxon>Thrips</taxon>
    </lineage>
</organism>
<dbReference type="RefSeq" id="XP_034243704.1">
    <property type="nucleotide sequence ID" value="XM_034387813.1"/>
</dbReference>
<dbReference type="GO" id="GO:0002376">
    <property type="term" value="P:immune system process"/>
    <property type="evidence" value="ECO:0007669"/>
    <property type="project" value="UniProtKB-KW"/>
</dbReference>
<dbReference type="Pfam" id="PF17791">
    <property type="entry name" value="MG3"/>
    <property type="match status" value="1"/>
</dbReference>
<evidence type="ECO:0000256" key="4">
    <source>
        <dbReference type="ARBA" id="ARBA00022859"/>
    </source>
</evidence>
<dbReference type="Gene3D" id="2.60.40.1940">
    <property type="match status" value="1"/>
</dbReference>
<comment type="subunit">
    <text evidence="10">Heterodimer of a TEP1-N chain and an TEP1-C chain non-covalently linked. Forms a complex composed of TEP1-N and TEP1-C heterodimer, LRIM1 and APL1C; the interaction stabilizes TEP1-N and TEP1-C heterodimer, prevents its binding to tissues while circulating in the hemolymph and protects the thioester bond from hydrolysis. Mature TEP1 and to a lesser extent full-length TEP1 interact with SPCLIP1; the interaction is induced by microbial infection.</text>
</comment>
<evidence type="ECO:0000259" key="16">
    <source>
        <dbReference type="SMART" id="SM01361"/>
    </source>
</evidence>
<proteinExistence type="inferred from homology"/>
<keyword evidence="6" id="KW-0882">Thioester bond</keyword>
<dbReference type="CTD" id="34045"/>
<keyword evidence="8" id="KW-0325">Glycoprotein</keyword>
<evidence type="ECO:0000256" key="12">
    <source>
        <dbReference type="SAM" id="MobiDB-lite"/>
    </source>
</evidence>
<dbReference type="InterPro" id="IPR047565">
    <property type="entry name" value="Alpha-macroglob_thiol-ester_cl"/>
</dbReference>
<dbReference type="InterPro" id="IPR008930">
    <property type="entry name" value="Terpenoid_cyclase/PrenylTrfase"/>
</dbReference>
<dbReference type="Pfam" id="PF00207">
    <property type="entry name" value="A2M"/>
    <property type="match status" value="1"/>
</dbReference>
<dbReference type="InterPro" id="IPR041813">
    <property type="entry name" value="A2M_TED"/>
</dbReference>
<dbReference type="Pfam" id="PF07703">
    <property type="entry name" value="A2M_BRD"/>
    <property type="match status" value="1"/>
</dbReference>
<name>A0A6P8ZP93_THRPL</name>
<evidence type="ECO:0000256" key="1">
    <source>
        <dbReference type="ARBA" id="ARBA00010952"/>
    </source>
</evidence>
<dbReference type="InterPro" id="IPR002890">
    <property type="entry name" value="MG2"/>
</dbReference>
<feature type="signal peptide" evidence="13">
    <location>
        <begin position="1"/>
        <end position="27"/>
    </location>
</feature>
<evidence type="ECO:0000256" key="2">
    <source>
        <dbReference type="ARBA" id="ARBA00022690"/>
    </source>
</evidence>
<dbReference type="InterPro" id="IPR001599">
    <property type="entry name" value="Macroglobln_a2"/>
</dbReference>
<dbReference type="PROSITE" id="PS00477">
    <property type="entry name" value="ALPHA_2_MACROGLOBULIN"/>
    <property type="match status" value="1"/>
</dbReference>
<dbReference type="Gene3D" id="2.60.40.2950">
    <property type="match status" value="1"/>
</dbReference>
<keyword evidence="3 13" id="KW-0732">Signal</keyword>
<dbReference type="Gene3D" id="2.20.130.20">
    <property type="match status" value="1"/>
</dbReference>
<dbReference type="SMART" id="SM01419">
    <property type="entry name" value="Thiol-ester_cl"/>
    <property type="match status" value="1"/>
</dbReference>
<dbReference type="InterPro" id="IPR009048">
    <property type="entry name" value="A-macroglobulin_rcpt-bd"/>
</dbReference>
<dbReference type="PANTHER" id="PTHR11412">
    <property type="entry name" value="MACROGLOBULIN / COMPLEMENT"/>
    <property type="match status" value="1"/>
</dbReference>
<keyword evidence="4" id="KW-0391">Immunity</keyword>
<dbReference type="Gene3D" id="2.60.40.10">
    <property type="entry name" value="Immunoglobulins"/>
    <property type="match status" value="2"/>
</dbReference>
<dbReference type="InterPro" id="IPR011625">
    <property type="entry name" value="A2M_N_BRD"/>
</dbReference>
<evidence type="ECO:0000259" key="15">
    <source>
        <dbReference type="SMART" id="SM01360"/>
    </source>
</evidence>
<dbReference type="Gene3D" id="1.50.10.20">
    <property type="match status" value="1"/>
</dbReference>
<gene>
    <name evidence="18" type="primary">LOC117646695</name>
</gene>
<feature type="domain" description="Alpha-macroglobulin receptor-binding" evidence="16">
    <location>
        <begin position="1328"/>
        <end position="1417"/>
    </location>
</feature>
<dbReference type="InterPro" id="IPR019742">
    <property type="entry name" value="MacrogloblnA2_CS"/>
</dbReference>
<protein>
    <recommendedName>
        <fullName evidence="11">TEP1-F</fullName>
    </recommendedName>
</protein>
<evidence type="ECO:0000256" key="13">
    <source>
        <dbReference type="SAM" id="SignalP"/>
    </source>
</evidence>
<sequence>MAARWSATKALASLCVFWIASVSAVDAAGTYTIVAPRVIRPNTDFSVAVTTQGTGQPTSVTLEVSGRQDSGGSISQRVLQTIMVEPYSTRTARLEIPDLGSGHYRLTARGQGGVNFENATDLQYVHKSYSVFIQTDKAIYKPGHTVQFRVLALNANLKPSVTLPLDIFISDGKGHRVKEWKRVPLTRGVFSGELPLSESPVLGDWNITAAIQDQMFTENFQVAEYVLPNFEVTADVPDFTTYKEGKIAAIIRARYTYGKPVRGEATVTAYPTYISDILQPIFQPPVRKVVPIDGKAAVEFDLEKELKLQGDFTRDLQLDVTVEEAHTLRRQNITKHITVHKYKYTLELIRSSKYFKPGLKYSAWVKVAHHDGTPVQDDINPVTFRYGYTWDTDKYTSFERPLPRSGIVKVDFFPPSDAVTLGIEARYLDLTEWFSTIDAALSPSSSFVQAVLVTQNPKVNEDVEIEVNSTSPLSHLSYQVMGRGDIVVAHSIPLAGQRSTTFRFLATHPMAPNARVLIHSVLETGEVVADVLDVELEGLLQNFVDLSLNPTTTEPGRDVELRLQTRPNSYIGILAVDQSVLVLRDGNDITEADIKEELRSYSPDPATHEALLGVEPALPRGRALRLRRRAPGWRPGSATAQEVFDNAGTVILTNGLVMESMRVEYYSRGLPSPVLDSDSGSPFASISAAPDATADATKTRRHFPETWLWEQVQDSGSDGRATIKRAVPDSITSWVVTAFSVDPLYGLGLTPQPSKLTVFRPFFVSVDLPYSVIRGEVVSIPIVVFNYMGQDVRTDVTLEHAGDLEFAEVSNEINAEPAPKLELYRRKKVTVRAQDAAMVSFMVIPRELGYVTIKVQATSERASDIIERRLLVKPEGETVFRNKAILVDLRNSNSFKTNVTLHVPKYIVPGSERIEVSAVGDILGPSIPNLDSLIRMPHGCGEQNMLNFVPNVVILDYLKNSRQLSQAVESRARAYMEKGYQQELTYRHKDGSFSAFGETDPSGSTWLTAFVARAFRQGQAYIPLEERVIDEALQWLAEHQATNGSFPEEGKVIHSDMQGGAGRGLALTAYVLTTFLYNQQFTSKYRNTINKAVDYLVRNIGGVEDPYAIAVTTYALHLALHPTKEAAFNLLESKAQSNSEHKWWNKTVPAGQERNPWYTRPNSLAVEMTSYAMLTYLQRGLVNEAIPIMHWLVAQRNANGGFVSTQDTVLGMQALASLLERISAPPGNVVVTFSYRAAAGQTSSISINRVNSMILQKQEVPRGVREVEISATGSGVALVQVSYAYNVNVTAAWPLFTLDPQVDKNSDSNHLQLSICAGFVPTPAANESNMAVMEVSLPSGFTVDRDALPSLEQSQHVRRVETKEQDTVVVLYFDKMVRKEYCPTVSAFRTHKVARQRPVPVTVFDYYDQSRRARAFYEPRVATLCDICEGEDCGASCSSRRDPRTGERLTDDGGSEPGASAVAAPSFLGTLLACVGAAVVGRALAV</sequence>
<dbReference type="FunFam" id="2.60.40.1930:FF:000001">
    <property type="entry name" value="CD109 isoform 3"/>
    <property type="match status" value="1"/>
</dbReference>
<evidence type="ECO:0000256" key="6">
    <source>
        <dbReference type="ARBA" id="ARBA00022966"/>
    </source>
</evidence>
<feature type="domain" description="Alpha-2-macroglobulin bait region" evidence="14">
    <location>
        <begin position="448"/>
        <end position="583"/>
    </location>
</feature>
<dbReference type="Gene3D" id="2.60.40.690">
    <property type="entry name" value="Alpha-macroglobulin, receptor-binding domain"/>
    <property type="match status" value="1"/>
</dbReference>
<evidence type="ECO:0000313" key="17">
    <source>
        <dbReference type="Proteomes" id="UP000515158"/>
    </source>
</evidence>
<dbReference type="Pfam" id="PF01835">
    <property type="entry name" value="MG2"/>
    <property type="match status" value="1"/>
</dbReference>
<dbReference type="SUPFAM" id="SSF81296">
    <property type="entry name" value="E set domains"/>
    <property type="match status" value="1"/>
</dbReference>
<evidence type="ECO:0000256" key="5">
    <source>
        <dbReference type="ARBA" id="ARBA00022900"/>
    </source>
</evidence>
<evidence type="ECO:0000256" key="9">
    <source>
        <dbReference type="ARBA" id="ARBA00057615"/>
    </source>
</evidence>
<dbReference type="GO" id="GO:0004867">
    <property type="term" value="F:serine-type endopeptidase inhibitor activity"/>
    <property type="evidence" value="ECO:0007669"/>
    <property type="project" value="UniProtKB-KW"/>
</dbReference>
<keyword evidence="5" id="KW-0722">Serine protease inhibitor</keyword>
<dbReference type="Pfam" id="PF07677">
    <property type="entry name" value="A2M_recep"/>
    <property type="match status" value="1"/>
</dbReference>
<dbReference type="InterPro" id="IPR013783">
    <property type="entry name" value="Ig-like_fold"/>
</dbReference>
<dbReference type="InterPro" id="IPR050473">
    <property type="entry name" value="A2M/Complement_sys"/>
</dbReference>
<dbReference type="Gene3D" id="2.60.120.1540">
    <property type="match status" value="1"/>
</dbReference>
<dbReference type="InterPro" id="IPR041555">
    <property type="entry name" value="MG3"/>
</dbReference>
<dbReference type="InterPro" id="IPR036595">
    <property type="entry name" value="A-macroglobulin_rcpt-bd_sf"/>
</dbReference>
<comment type="function">
    <text evidence="9">Binds covalently through a thioester bond to the pathogen surface resulting in pathogen clearance.</text>
</comment>
<evidence type="ECO:0000256" key="10">
    <source>
        <dbReference type="ARBA" id="ARBA00063781"/>
    </source>
</evidence>
<evidence type="ECO:0000256" key="8">
    <source>
        <dbReference type="ARBA" id="ARBA00023180"/>
    </source>
</evidence>
<feature type="domain" description="Alpha-2-macroglobulin" evidence="15">
    <location>
        <begin position="706"/>
        <end position="798"/>
    </location>
</feature>
<feature type="compositionally biased region" description="Basic and acidic residues" evidence="12">
    <location>
        <begin position="1439"/>
        <end position="1451"/>
    </location>
</feature>
<dbReference type="GeneID" id="117646695"/>
<dbReference type="Gene3D" id="6.20.50.160">
    <property type="match status" value="1"/>
</dbReference>
<dbReference type="SUPFAM" id="SSF48239">
    <property type="entry name" value="Terpenoid cyclases/Protein prenyltransferases"/>
    <property type="match status" value="1"/>
</dbReference>
<feature type="region of interest" description="Disordered" evidence="12">
    <location>
        <begin position="1434"/>
        <end position="1457"/>
    </location>
</feature>
<dbReference type="InterPro" id="IPR011626">
    <property type="entry name" value="Alpha-macroglobulin_TED"/>
</dbReference>
<reference evidence="18" key="1">
    <citation type="submission" date="2025-08" db="UniProtKB">
        <authorList>
            <consortium name="RefSeq"/>
        </authorList>
    </citation>
    <scope>IDENTIFICATION</scope>
    <source>
        <tissue evidence="18">Total insect</tissue>
    </source>
</reference>
<evidence type="ECO:0000259" key="14">
    <source>
        <dbReference type="SMART" id="SM01359"/>
    </source>
</evidence>
<evidence type="ECO:0000256" key="7">
    <source>
        <dbReference type="ARBA" id="ARBA00023157"/>
    </source>
</evidence>
<keyword evidence="7" id="KW-1015">Disulfide bond</keyword>
<dbReference type="GO" id="GO:0005615">
    <property type="term" value="C:extracellular space"/>
    <property type="evidence" value="ECO:0007669"/>
    <property type="project" value="InterPro"/>
</dbReference>
<dbReference type="Gene3D" id="2.60.40.1930">
    <property type="match status" value="2"/>
</dbReference>
<evidence type="ECO:0000256" key="3">
    <source>
        <dbReference type="ARBA" id="ARBA00022729"/>
    </source>
</evidence>
<dbReference type="SMART" id="SM01361">
    <property type="entry name" value="A2M_recep"/>
    <property type="match status" value="1"/>
</dbReference>